<comment type="caution">
    <text evidence="1">The sequence shown here is derived from an EMBL/GenBank/DDBJ whole genome shotgun (WGS) entry which is preliminary data.</text>
</comment>
<name>H7GI75_9DEIN</name>
<dbReference type="EMBL" id="AIJQ01000017">
    <property type="protein sequence ID" value="EIA38230.1"/>
    <property type="molecule type" value="Genomic_DNA"/>
</dbReference>
<protein>
    <submittedName>
        <fullName evidence="1">Uncharacterized protein</fullName>
    </submittedName>
</protein>
<sequence length="44" mass="4684">MDGGLVLALREGLSVAEVPLDEAAEAFLGLRRAFDFLQALKAIP</sequence>
<accession>H7GI75</accession>
<evidence type="ECO:0000313" key="2">
    <source>
        <dbReference type="Proteomes" id="UP000053186"/>
    </source>
</evidence>
<reference evidence="1 2" key="1">
    <citation type="journal article" date="2012" name="J. Bacteriol.">
        <title>Draft genome sequence of Thermus sp. strain RL, isolated from a hot water spring located atop the Himalayan ranges at Manikaran, India.</title>
        <authorList>
            <person name="Dwivedi V."/>
            <person name="Sangwan N."/>
            <person name="Nigam A."/>
            <person name="Garg N."/>
            <person name="Niharika N."/>
            <person name="Khurana P."/>
            <person name="Khurana J.P."/>
            <person name="Lal R."/>
        </authorList>
    </citation>
    <scope>NUCLEOTIDE SEQUENCE [LARGE SCALE GENOMIC DNA]</scope>
    <source>
        <strain evidence="1 2">RL</strain>
    </source>
</reference>
<gene>
    <name evidence="1" type="ORF">RLTM_09983</name>
</gene>
<dbReference type="RefSeq" id="WP_008633610.1">
    <property type="nucleotide sequence ID" value="NZ_AIJQ01000017.1"/>
</dbReference>
<evidence type="ECO:0000313" key="1">
    <source>
        <dbReference type="EMBL" id="EIA38230.1"/>
    </source>
</evidence>
<organism evidence="1 2">
    <name type="scientific">Thermus parvatiensis</name>
    <dbReference type="NCBI Taxonomy" id="456163"/>
    <lineage>
        <taxon>Bacteria</taxon>
        <taxon>Thermotogati</taxon>
        <taxon>Deinococcota</taxon>
        <taxon>Deinococci</taxon>
        <taxon>Thermales</taxon>
        <taxon>Thermaceae</taxon>
        <taxon>Thermus</taxon>
    </lineage>
</organism>
<keyword evidence="2" id="KW-1185">Reference proteome</keyword>
<proteinExistence type="predicted"/>
<dbReference type="Proteomes" id="UP000053186">
    <property type="component" value="Unassembled WGS sequence"/>
</dbReference>
<dbReference type="PATRIC" id="fig|456163.3.peg.2202"/>
<dbReference type="AlphaFoldDB" id="H7GI75"/>